<keyword evidence="2" id="KW-0812">Transmembrane</keyword>
<evidence type="ECO:0000313" key="3">
    <source>
        <dbReference type="EMBL" id="SHE64121.1"/>
    </source>
</evidence>
<protein>
    <submittedName>
        <fullName evidence="3">Uncharacterized protein</fullName>
    </submittedName>
</protein>
<feature type="region of interest" description="Disordered" evidence="1">
    <location>
        <begin position="444"/>
        <end position="463"/>
    </location>
</feature>
<evidence type="ECO:0000256" key="2">
    <source>
        <dbReference type="SAM" id="Phobius"/>
    </source>
</evidence>
<dbReference type="InterPro" id="IPR043777">
    <property type="entry name" value="DUF5719"/>
</dbReference>
<dbReference type="Pfam" id="PF18986">
    <property type="entry name" value="DUF5719"/>
    <property type="match status" value="1"/>
</dbReference>
<keyword evidence="2" id="KW-0472">Membrane</keyword>
<dbReference type="STRING" id="1121881.SAMN02745225_01188"/>
<dbReference type="AlphaFoldDB" id="A0A1M4V546"/>
<keyword evidence="4" id="KW-1185">Reference proteome</keyword>
<evidence type="ECO:0000313" key="4">
    <source>
        <dbReference type="Proteomes" id="UP000184295"/>
    </source>
</evidence>
<proteinExistence type="predicted"/>
<organism evidence="3 4">
    <name type="scientific">Ferrithrix thermotolerans DSM 19514</name>
    <dbReference type="NCBI Taxonomy" id="1121881"/>
    <lineage>
        <taxon>Bacteria</taxon>
        <taxon>Bacillati</taxon>
        <taxon>Actinomycetota</taxon>
        <taxon>Acidimicrobiia</taxon>
        <taxon>Acidimicrobiales</taxon>
        <taxon>Acidimicrobiaceae</taxon>
        <taxon>Ferrithrix</taxon>
    </lineage>
</organism>
<keyword evidence="2" id="KW-1133">Transmembrane helix</keyword>
<dbReference type="EMBL" id="FQUL01000014">
    <property type="protein sequence ID" value="SHE64121.1"/>
    <property type="molecule type" value="Genomic_DNA"/>
</dbReference>
<accession>A0A1M4V546</accession>
<dbReference type="Proteomes" id="UP000184295">
    <property type="component" value="Unassembled WGS sequence"/>
</dbReference>
<feature type="compositionally biased region" description="Low complexity" evidence="1">
    <location>
        <begin position="444"/>
        <end position="456"/>
    </location>
</feature>
<name>A0A1M4V546_9ACTN</name>
<sequence length="529" mass="55276">MVVDREALVTKLNRKGLRADKGAVVLGSGTKYLLALVLLLAVGLVIQSVTHVNQIPSGGFQLAGDPLGAEGLSMPVVTGPTNATTAWYCSVSSTGTTASPPLLEIDNASKVSSRVEMFSSLATKRPIRKFTLGPYASFVLSPSIFGSSKSFSGVALVAKGGRVVAAESVSLGSQVVKTPCQTSPGFFWLVSGLYTLAKDAANVSIYNPFATPAVVDLSALTSSGAVVPGNFQGVIVDSGQTKTINLDQVIPPTANLAIVVRARSGRVVVGSLQTRSDRFARGVAVPQATIRPSTYWNFPYVRTSQSSSSEVTVVNPSSSLAKVRIKLVTSFNRLTSVLPGAHVTSLVETVPPFSTASVGLSGELAVPSEGVYGVQIRSLNSVGVGVSLSSALDFFGNMVFVEPYSTPIYSNNWLVVLTFRSSYLGSDPLAISLPKQAIDPMEVSTISTTSQNSSSSPGKSPLKRQSTAFKERIVQAPSVTPYTVVSSGVLDIDVKKVRPILIVRGASPLAIQPAYSANGSIGFLSVPIN</sequence>
<feature type="transmembrane region" description="Helical" evidence="2">
    <location>
        <begin position="23"/>
        <end position="46"/>
    </location>
</feature>
<gene>
    <name evidence="3" type="ORF">SAMN02745225_01188</name>
</gene>
<reference evidence="4" key="1">
    <citation type="submission" date="2016-11" db="EMBL/GenBank/DDBJ databases">
        <authorList>
            <person name="Varghese N."/>
            <person name="Submissions S."/>
        </authorList>
    </citation>
    <scope>NUCLEOTIDE SEQUENCE [LARGE SCALE GENOMIC DNA]</scope>
    <source>
        <strain evidence="4">DSM 19514</strain>
    </source>
</reference>
<evidence type="ECO:0000256" key="1">
    <source>
        <dbReference type="SAM" id="MobiDB-lite"/>
    </source>
</evidence>